<dbReference type="InterPro" id="IPR001633">
    <property type="entry name" value="EAL_dom"/>
</dbReference>
<evidence type="ECO:0000259" key="3">
    <source>
        <dbReference type="PROSITE" id="PS50883"/>
    </source>
</evidence>
<dbReference type="SMART" id="SM00052">
    <property type="entry name" value="EAL"/>
    <property type="match status" value="1"/>
</dbReference>
<dbReference type="Gene3D" id="3.20.20.450">
    <property type="entry name" value="EAL domain"/>
    <property type="match status" value="1"/>
</dbReference>
<dbReference type="EMBL" id="CP096973">
    <property type="protein sequence ID" value="UYO75235.1"/>
    <property type="molecule type" value="Genomic_DNA"/>
</dbReference>
<dbReference type="CDD" id="cd01948">
    <property type="entry name" value="EAL"/>
    <property type="match status" value="1"/>
</dbReference>
<dbReference type="InterPro" id="IPR035919">
    <property type="entry name" value="EAL_sf"/>
</dbReference>
<dbReference type="PROSITE" id="PS50883">
    <property type="entry name" value="EAL"/>
    <property type="match status" value="1"/>
</dbReference>
<proteinExistence type="predicted"/>
<organism evidence="4 5">
    <name type="scientific">Halomonas qinghailakensis</name>
    <dbReference type="NCBI Taxonomy" id="2937790"/>
    <lineage>
        <taxon>Bacteria</taxon>
        <taxon>Pseudomonadati</taxon>
        <taxon>Pseudomonadota</taxon>
        <taxon>Gammaproteobacteria</taxon>
        <taxon>Oceanospirillales</taxon>
        <taxon>Halomonadaceae</taxon>
        <taxon>Halomonas</taxon>
    </lineage>
</organism>
<dbReference type="PANTHER" id="PTHR33121">
    <property type="entry name" value="CYCLIC DI-GMP PHOSPHODIESTERASE PDEF"/>
    <property type="match status" value="1"/>
</dbReference>
<dbReference type="InterPro" id="IPR050706">
    <property type="entry name" value="Cyclic-di-GMP_PDE-like"/>
</dbReference>
<feature type="domain" description="EAL" evidence="3">
    <location>
        <begin position="127"/>
        <end position="380"/>
    </location>
</feature>
<dbReference type="CDD" id="cd00156">
    <property type="entry name" value="REC"/>
    <property type="match status" value="1"/>
</dbReference>
<name>A0AA46TRL1_9GAMM</name>
<dbReference type="AlphaFoldDB" id="A0AA46TRL1"/>
<dbReference type="SUPFAM" id="SSF52172">
    <property type="entry name" value="CheY-like"/>
    <property type="match status" value="1"/>
</dbReference>
<dbReference type="PROSITE" id="PS50110">
    <property type="entry name" value="RESPONSE_REGULATORY"/>
    <property type="match status" value="1"/>
</dbReference>
<evidence type="ECO:0000259" key="2">
    <source>
        <dbReference type="PROSITE" id="PS50110"/>
    </source>
</evidence>
<accession>A0AA46TRL1</accession>
<gene>
    <name evidence="4" type="ORF">M0220_03510</name>
</gene>
<sequence>MPLSALVIDDDSDVQLLGKMLLCKRGYEVVTAGSLGELARRPALLDAELILLDFGLGEFTGLDILDYLYDLRLNAAILLLSSCSEETASHAIAAGRARGLKMLGFLPKSKLLTGLSPFLEQLQALPKPPTRDELANAIQAGHLYLVFQPKKNLQTGHIIVVEALVRWEDPQRGMLYPDTFIPLAEKSGLMGPLTWCILKLAFAQQERWQARGWDLQIAVNVPAVFLQSEHMLEKFDELTKHRTASLHYLTLELTESVGVECLGYARHILEALRQRGCKLALDDFGTGYSSLIQLYRLPFNELKVDRSFVSLIDHDSRALAITLSVVDLGKQLGMTVVAEGIENEAQQALLIDAGCPVGQGYFISRPLTAQAFNDWMAKTLTKLTHD</sequence>
<evidence type="ECO:0000313" key="5">
    <source>
        <dbReference type="Proteomes" id="UP001164935"/>
    </source>
</evidence>
<evidence type="ECO:0000313" key="4">
    <source>
        <dbReference type="EMBL" id="UYO75235.1"/>
    </source>
</evidence>
<dbReference type="KEGG" id="hqn:M0220_03510"/>
<dbReference type="RefSeq" id="WP_264018686.1">
    <property type="nucleotide sequence ID" value="NZ_CP096973.1"/>
</dbReference>
<feature type="domain" description="Response regulatory" evidence="2">
    <location>
        <begin position="4"/>
        <end position="123"/>
    </location>
</feature>
<feature type="modified residue" description="4-aspartylphosphate" evidence="1">
    <location>
        <position position="53"/>
    </location>
</feature>
<dbReference type="Pfam" id="PF00563">
    <property type="entry name" value="EAL"/>
    <property type="match status" value="1"/>
</dbReference>
<dbReference type="InterPro" id="IPR011006">
    <property type="entry name" value="CheY-like_superfamily"/>
</dbReference>
<dbReference type="GO" id="GO:0071111">
    <property type="term" value="F:cyclic-guanylate-specific phosphodiesterase activity"/>
    <property type="evidence" value="ECO:0007669"/>
    <property type="project" value="InterPro"/>
</dbReference>
<dbReference type="Pfam" id="PF00072">
    <property type="entry name" value="Response_reg"/>
    <property type="match status" value="1"/>
</dbReference>
<reference evidence="4" key="1">
    <citation type="submission" date="2022-05" db="EMBL/GenBank/DDBJ databases">
        <title>Complete sequence of a novel PHA-producing Halomonas strain.</title>
        <authorList>
            <person name="Zheng Z."/>
        </authorList>
    </citation>
    <scope>NUCLEOTIDE SEQUENCE</scope>
    <source>
        <strain evidence="4">ZZQ-149</strain>
    </source>
</reference>
<dbReference type="GO" id="GO:0000160">
    <property type="term" value="P:phosphorelay signal transduction system"/>
    <property type="evidence" value="ECO:0007669"/>
    <property type="project" value="InterPro"/>
</dbReference>
<dbReference type="Gene3D" id="3.40.50.2300">
    <property type="match status" value="1"/>
</dbReference>
<keyword evidence="5" id="KW-1185">Reference proteome</keyword>
<keyword evidence="1" id="KW-0597">Phosphoprotein</keyword>
<dbReference type="SUPFAM" id="SSF141868">
    <property type="entry name" value="EAL domain-like"/>
    <property type="match status" value="1"/>
</dbReference>
<dbReference type="InterPro" id="IPR001789">
    <property type="entry name" value="Sig_transdc_resp-reg_receiver"/>
</dbReference>
<protein>
    <submittedName>
        <fullName evidence="4">EAL domain-containing protein</fullName>
    </submittedName>
</protein>
<evidence type="ECO:0000256" key="1">
    <source>
        <dbReference type="PROSITE-ProRule" id="PRU00169"/>
    </source>
</evidence>
<dbReference type="PANTHER" id="PTHR33121:SF71">
    <property type="entry name" value="OXYGEN SENSOR PROTEIN DOSP"/>
    <property type="match status" value="1"/>
</dbReference>
<dbReference type="Proteomes" id="UP001164935">
    <property type="component" value="Chromosome"/>
</dbReference>